<dbReference type="PROSITE" id="PS51123">
    <property type="entry name" value="OMPA_2"/>
    <property type="match status" value="1"/>
</dbReference>
<dbReference type="EMBL" id="CP120682">
    <property type="protein sequence ID" value="WKN35306.1"/>
    <property type="molecule type" value="Genomic_DNA"/>
</dbReference>
<keyword evidence="3" id="KW-0998">Cell outer membrane</keyword>
<dbReference type="GO" id="GO:0009279">
    <property type="term" value="C:cell outer membrane"/>
    <property type="evidence" value="ECO:0007669"/>
    <property type="project" value="UniProtKB-SubCell"/>
</dbReference>
<dbReference type="PANTHER" id="PTHR30329:SF21">
    <property type="entry name" value="LIPOPROTEIN YIAD-RELATED"/>
    <property type="match status" value="1"/>
</dbReference>
<evidence type="ECO:0000313" key="6">
    <source>
        <dbReference type="EMBL" id="WKN35306.1"/>
    </source>
</evidence>
<evidence type="ECO:0000256" key="3">
    <source>
        <dbReference type="ARBA" id="ARBA00023237"/>
    </source>
</evidence>
<accession>A0AA49JD02</accession>
<dbReference type="InterPro" id="IPR036737">
    <property type="entry name" value="OmpA-like_sf"/>
</dbReference>
<dbReference type="SUPFAM" id="SSF103088">
    <property type="entry name" value="OmpA-like"/>
    <property type="match status" value="1"/>
</dbReference>
<reference evidence="6" key="2">
    <citation type="journal article" date="2024" name="Antonie Van Leeuwenhoek">
        <title>Roseihalotalea indica gen. nov., sp. nov., a halophilic Bacteroidetes from mesopelagic Southwest Indian Ocean with higher carbohydrate metabolic potential.</title>
        <authorList>
            <person name="Chen B."/>
            <person name="Zhang M."/>
            <person name="Lin D."/>
            <person name="Ye J."/>
            <person name="Tang K."/>
        </authorList>
    </citation>
    <scope>NUCLEOTIDE SEQUENCE</scope>
    <source>
        <strain evidence="6">TK19036</strain>
    </source>
</reference>
<dbReference type="PROSITE" id="PS01068">
    <property type="entry name" value="OMPA_1"/>
    <property type="match status" value="1"/>
</dbReference>
<dbReference type="Gene3D" id="3.30.1330.60">
    <property type="entry name" value="OmpA-like domain"/>
    <property type="match status" value="1"/>
</dbReference>
<evidence type="ECO:0000259" key="5">
    <source>
        <dbReference type="PROSITE" id="PS51123"/>
    </source>
</evidence>
<sequence length="652" mass="74115">MRKKLLFVGTMLLYTAGFCQIKPAQSPFTLQDTAKNAVPAKVQDLFSFPNLSRITYYRQNKKLEAIQKAAQAQDTSALYSELYQYVKNFGIQNFFQDNKLLWELAKLEEARHDTLTAVKLYKLVLKHYTDGMTAKMARQNLDQYQNDKKEDYVPLEYYYELVEYRKEIDTLRPPRGVYLNMGDEINSSAGDYGPSLSASNDVLLFTSKRNKLERGFKTIDNEDLMLSHNEDGFWTPAEPLENINSPYNEGSGCLSPDGSTLYFSRCMAPDGFGSCDLYVAHRQEDGTWSTPTNLGKPINSNSWDSHPSLSPSGDTLFFSSDRLGGFGLSDIYYTYKNSRNEWVTPLNIGPTINTRGSEVSPFFHPQHQILYFSSNGHLLNFGEYDIYKSYLYHSIWGEPKNIGPLVNGEGSEFYFTIDAQSSNLYYSRSVEDNMGNLDLYSFPLPMEAQPLATVSLKGTLKDAESGKPFNNGIVSIIDLDNGIEVSPKFLKEDGSFSFELINNNRYLLIIQGEDFFRLEEIFYLSGDQEFNFETNAISSRLKFQNMEFDNGKAELKTEMFGDLDKIADFMLDNPSIKLSIEGHTDSDGNPDLNLKLSQDRADAIKEYLVYFGHVEESRVEAIGYGSAKPIVKEVTDADKKLNRRVEFNIVKE</sequence>
<dbReference type="PRINTS" id="PR01021">
    <property type="entry name" value="OMPADOMAIN"/>
</dbReference>
<dbReference type="InterPro" id="IPR006664">
    <property type="entry name" value="OMP_bac"/>
</dbReference>
<dbReference type="Pfam" id="PF07676">
    <property type="entry name" value="PD40"/>
    <property type="match status" value="4"/>
</dbReference>
<protein>
    <submittedName>
        <fullName evidence="6">OmpA family protein</fullName>
    </submittedName>
</protein>
<dbReference type="PANTHER" id="PTHR30329">
    <property type="entry name" value="STATOR ELEMENT OF FLAGELLAR MOTOR COMPLEX"/>
    <property type="match status" value="1"/>
</dbReference>
<evidence type="ECO:0000256" key="1">
    <source>
        <dbReference type="ARBA" id="ARBA00004442"/>
    </source>
</evidence>
<evidence type="ECO:0000256" key="2">
    <source>
        <dbReference type="ARBA" id="ARBA00023136"/>
    </source>
</evidence>
<dbReference type="Gene3D" id="2.120.10.30">
    <property type="entry name" value="TolB, C-terminal domain"/>
    <property type="match status" value="1"/>
</dbReference>
<dbReference type="InterPro" id="IPR006690">
    <property type="entry name" value="OMPA-like_CS"/>
</dbReference>
<feature type="domain" description="OmpA-like" evidence="5">
    <location>
        <begin position="535"/>
        <end position="652"/>
    </location>
</feature>
<name>A0AA49JD02_9BACT</name>
<reference evidence="6" key="1">
    <citation type="journal article" date="2023" name="Comput. Struct. Biotechnol. J.">
        <title>Discovery of a novel marine Bacteroidetes with a rich repertoire of carbohydrate-active enzymes.</title>
        <authorList>
            <person name="Chen B."/>
            <person name="Liu G."/>
            <person name="Chen Q."/>
            <person name="Wang H."/>
            <person name="Liu L."/>
            <person name="Tang K."/>
        </authorList>
    </citation>
    <scope>NUCLEOTIDE SEQUENCE</scope>
    <source>
        <strain evidence="6">TK19036</strain>
    </source>
</reference>
<comment type="subcellular location">
    <subcellularLocation>
        <location evidence="1">Cell outer membrane</location>
    </subcellularLocation>
</comment>
<dbReference type="InterPro" id="IPR050330">
    <property type="entry name" value="Bact_OuterMem_StrucFunc"/>
</dbReference>
<dbReference type="SUPFAM" id="SSF82171">
    <property type="entry name" value="DPP6 N-terminal domain-like"/>
    <property type="match status" value="1"/>
</dbReference>
<dbReference type="Pfam" id="PF00691">
    <property type="entry name" value="OmpA"/>
    <property type="match status" value="1"/>
</dbReference>
<dbReference type="CDD" id="cd07185">
    <property type="entry name" value="OmpA_C-like"/>
    <property type="match status" value="1"/>
</dbReference>
<evidence type="ECO:0000256" key="4">
    <source>
        <dbReference type="PROSITE-ProRule" id="PRU00473"/>
    </source>
</evidence>
<dbReference type="InterPro" id="IPR011659">
    <property type="entry name" value="WD40"/>
</dbReference>
<gene>
    <name evidence="6" type="ORF">K4G66_23290</name>
</gene>
<proteinExistence type="predicted"/>
<organism evidence="6">
    <name type="scientific">Roseihalotalea indica</name>
    <dbReference type="NCBI Taxonomy" id="2867963"/>
    <lineage>
        <taxon>Bacteria</taxon>
        <taxon>Pseudomonadati</taxon>
        <taxon>Bacteroidota</taxon>
        <taxon>Cytophagia</taxon>
        <taxon>Cytophagales</taxon>
        <taxon>Catalimonadaceae</taxon>
        <taxon>Roseihalotalea</taxon>
    </lineage>
</organism>
<dbReference type="InterPro" id="IPR011042">
    <property type="entry name" value="6-blade_b-propeller_TolB-like"/>
</dbReference>
<dbReference type="AlphaFoldDB" id="A0AA49JD02"/>
<keyword evidence="2 4" id="KW-0472">Membrane</keyword>
<dbReference type="InterPro" id="IPR006665">
    <property type="entry name" value="OmpA-like"/>
</dbReference>